<reference evidence="2" key="1">
    <citation type="submission" date="2011-05" db="EMBL/GenBank/DDBJ databases">
        <title>The genome sequence of Vittaforma corneae strain ATCC 50505.</title>
        <authorList>
            <consortium name="The Broad Institute Genome Sequencing Platform"/>
            <person name="Cuomo C."/>
            <person name="Didier E."/>
            <person name="Bowers L."/>
            <person name="Young S.K."/>
            <person name="Zeng Q."/>
            <person name="Gargeya S."/>
            <person name="Fitzgerald M."/>
            <person name="Haas B."/>
            <person name="Abouelleil A."/>
            <person name="Alvarado L."/>
            <person name="Arachchi H.M."/>
            <person name="Berlin A."/>
            <person name="Chapman S.B."/>
            <person name="Gearin G."/>
            <person name="Goldberg J."/>
            <person name="Griggs A."/>
            <person name="Gujja S."/>
            <person name="Hansen M."/>
            <person name="Heiman D."/>
            <person name="Howarth C."/>
            <person name="Larimer J."/>
            <person name="Lui A."/>
            <person name="MacDonald P.J.P."/>
            <person name="McCowen C."/>
            <person name="Montmayeur A."/>
            <person name="Murphy C."/>
            <person name="Neiman D."/>
            <person name="Pearson M."/>
            <person name="Priest M."/>
            <person name="Roberts A."/>
            <person name="Saif S."/>
            <person name="Shea T."/>
            <person name="Sisk P."/>
            <person name="Stolte C."/>
            <person name="Sykes S."/>
            <person name="Wortman J."/>
            <person name="Nusbaum C."/>
            <person name="Birren B."/>
        </authorList>
    </citation>
    <scope>NUCLEOTIDE SEQUENCE [LARGE SCALE GENOMIC DNA]</scope>
    <source>
        <strain evidence="2">ATCC 50505</strain>
    </source>
</reference>
<dbReference type="GeneID" id="19882791"/>
<proteinExistence type="predicted"/>
<accession>L2GK37</accession>
<dbReference type="InParanoid" id="L2GK37"/>
<dbReference type="VEuPathDB" id="MicrosporidiaDB:VICG_02081"/>
<sequence>GADPAVLAAIRTANSPFQQSVAAAIQNIYTSDKQSIAAAKDSLKKELSDILNAATQKTVACIKDAFRKFTNAARFRFNIIHEGLKKHLEEILKTGESGLVAGLVQVNRRVCEGVRYVLSLCADALSGRGCDEPKLPLTFLAVYQLKHIPYYLFPKGLHAVIFLLRCL</sequence>
<dbReference type="RefSeq" id="XP_007605526.1">
    <property type="nucleotide sequence ID" value="XM_007605464.1"/>
</dbReference>
<evidence type="ECO:0000313" key="2">
    <source>
        <dbReference type="Proteomes" id="UP000011082"/>
    </source>
</evidence>
<keyword evidence="2" id="KW-1185">Reference proteome</keyword>
<dbReference type="EMBL" id="JH370158">
    <property type="protein sequence ID" value="ELA40880.1"/>
    <property type="molecule type" value="Genomic_DNA"/>
</dbReference>
<gene>
    <name evidence="1" type="ORF">VICG_02081</name>
</gene>
<dbReference type="AlphaFoldDB" id="L2GK37"/>
<feature type="non-terminal residue" evidence="1">
    <location>
        <position position="1"/>
    </location>
</feature>
<dbReference type="HOGENOM" id="CLU_1598559_0_0_1"/>
<organism evidence="1 2">
    <name type="scientific">Vittaforma corneae (strain ATCC 50505)</name>
    <name type="common">Microsporidian parasite</name>
    <name type="synonym">Nosema corneum</name>
    <dbReference type="NCBI Taxonomy" id="993615"/>
    <lineage>
        <taxon>Eukaryota</taxon>
        <taxon>Fungi</taxon>
        <taxon>Fungi incertae sedis</taxon>
        <taxon>Microsporidia</taxon>
        <taxon>Nosematidae</taxon>
        <taxon>Vittaforma</taxon>
    </lineage>
</organism>
<dbReference type="Proteomes" id="UP000011082">
    <property type="component" value="Unassembled WGS sequence"/>
</dbReference>
<name>L2GK37_VITCO</name>
<protein>
    <submittedName>
        <fullName evidence="1">Uncharacterized protein</fullName>
    </submittedName>
</protein>
<evidence type="ECO:0000313" key="1">
    <source>
        <dbReference type="EMBL" id="ELA40880.1"/>
    </source>
</evidence>